<dbReference type="InterPro" id="IPR036615">
    <property type="entry name" value="Mur_ligase_C_dom_sf"/>
</dbReference>
<evidence type="ECO:0000259" key="10">
    <source>
        <dbReference type="Pfam" id="PF01225"/>
    </source>
</evidence>
<dbReference type="GO" id="GO:0016881">
    <property type="term" value="F:acid-amino acid ligase activity"/>
    <property type="evidence" value="ECO:0007669"/>
    <property type="project" value="UniProtKB-UniRule"/>
</dbReference>
<name>M2Q0F0_9FIRM</name>
<dbReference type="NCBIfam" id="TIGR01085">
    <property type="entry name" value="murE"/>
    <property type="match status" value="1"/>
</dbReference>
<dbReference type="InterPro" id="IPR035911">
    <property type="entry name" value="MurE/MurF_N"/>
</dbReference>
<organism evidence="13 14">
    <name type="scientific">Eggerthia catenaformis OT 569 = DSM 20559</name>
    <dbReference type="NCBI Taxonomy" id="999415"/>
    <lineage>
        <taxon>Bacteria</taxon>
        <taxon>Bacillati</taxon>
        <taxon>Bacillota</taxon>
        <taxon>Erysipelotrichia</taxon>
        <taxon>Erysipelotrichales</taxon>
        <taxon>Coprobacillaceae</taxon>
        <taxon>Eggerthia</taxon>
    </lineage>
</organism>
<proteinExistence type="inferred from homology"/>
<evidence type="ECO:0000259" key="11">
    <source>
        <dbReference type="Pfam" id="PF02875"/>
    </source>
</evidence>
<dbReference type="PATRIC" id="fig|999415.3.peg.1350"/>
<dbReference type="EMBL" id="AGEJ01000021">
    <property type="protein sequence ID" value="EMD16405.1"/>
    <property type="molecule type" value="Genomic_DNA"/>
</dbReference>
<dbReference type="GO" id="GO:0009252">
    <property type="term" value="P:peptidoglycan biosynthetic process"/>
    <property type="evidence" value="ECO:0007669"/>
    <property type="project" value="UniProtKB-UniRule"/>
</dbReference>
<reference evidence="13 14" key="1">
    <citation type="submission" date="2013-02" db="EMBL/GenBank/DDBJ databases">
        <title>The Genome Sequence of Lactobacillus catenaformis F0143.</title>
        <authorList>
            <consortium name="The Broad Institute Genome Sequencing Platform"/>
            <person name="Earl A."/>
            <person name="Ward D."/>
            <person name="Feldgarden M."/>
            <person name="Gevers D."/>
            <person name="Izard J."/>
            <person name="Blanton J.M."/>
            <person name="Mathney J."/>
            <person name="Dewhirst F.E."/>
            <person name="Young S.K."/>
            <person name="Zeng Q."/>
            <person name="Gargeya S."/>
            <person name="Fitzgerald M."/>
            <person name="Haas B."/>
            <person name="Abouelleil A."/>
            <person name="Alvarado L."/>
            <person name="Arachchi H.M."/>
            <person name="Berlin A."/>
            <person name="Chapman S.B."/>
            <person name="Gearin G."/>
            <person name="Goldberg J."/>
            <person name="Griggs A."/>
            <person name="Gujja S."/>
            <person name="Hansen M."/>
            <person name="Heiman D."/>
            <person name="Howarth C."/>
            <person name="Larimer J."/>
            <person name="Lui A."/>
            <person name="MacDonald P.J.P."/>
            <person name="McCowen C."/>
            <person name="Montmayeur A."/>
            <person name="Murphy C."/>
            <person name="Neiman D."/>
            <person name="Pearson M."/>
            <person name="Priest M."/>
            <person name="Roberts A."/>
            <person name="Saif S."/>
            <person name="Shea T."/>
            <person name="Sisk P."/>
            <person name="Stolte C."/>
            <person name="Sykes S."/>
            <person name="Wortman J."/>
            <person name="Nusbaum C."/>
            <person name="Birren B."/>
        </authorList>
    </citation>
    <scope>NUCLEOTIDE SEQUENCE [LARGE SCALE GENOMIC DNA]</scope>
    <source>
        <strain evidence="13 14">OT 569</strain>
    </source>
</reference>
<dbReference type="GO" id="GO:0008360">
    <property type="term" value="P:regulation of cell shape"/>
    <property type="evidence" value="ECO:0007669"/>
    <property type="project" value="UniProtKB-KW"/>
</dbReference>
<comment type="caution">
    <text evidence="8">Lacks conserved residue(s) required for the propagation of feature annotation.</text>
</comment>
<evidence type="ECO:0000256" key="4">
    <source>
        <dbReference type="ARBA" id="ARBA00022960"/>
    </source>
</evidence>
<comment type="caution">
    <text evidence="13">The sequence shown here is derived from an EMBL/GenBank/DDBJ whole genome shotgun (WGS) entry which is preliminary data.</text>
</comment>
<dbReference type="Gene3D" id="3.90.190.20">
    <property type="entry name" value="Mur ligase, C-terminal domain"/>
    <property type="match status" value="1"/>
</dbReference>
<feature type="binding site" evidence="8">
    <location>
        <begin position="110"/>
        <end position="116"/>
    </location>
    <ligand>
        <name>ATP</name>
        <dbReference type="ChEBI" id="CHEBI:30616"/>
    </ligand>
</feature>
<evidence type="ECO:0000313" key="14">
    <source>
        <dbReference type="Proteomes" id="UP000011758"/>
    </source>
</evidence>
<evidence type="ECO:0000256" key="1">
    <source>
        <dbReference type="ARBA" id="ARBA00004752"/>
    </source>
</evidence>
<feature type="binding site" evidence="8">
    <location>
        <position position="179"/>
    </location>
    <ligand>
        <name>UDP-N-acetyl-alpha-D-muramoyl-L-alanyl-D-glutamate</name>
        <dbReference type="ChEBI" id="CHEBI:83900"/>
    </ligand>
</feature>
<dbReference type="GO" id="GO:0000287">
    <property type="term" value="F:magnesium ion binding"/>
    <property type="evidence" value="ECO:0007669"/>
    <property type="project" value="UniProtKB-UniRule"/>
</dbReference>
<dbReference type="EC" id="6.3.2.-" evidence="8"/>
<feature type="domain" description="Mur ligase C-terminal" evidence="11">
    <location>
        <begin position="331"/>
        <end position="459"/>
    </location>
</feature>
<keyword evidence="3 8" id="KW-0132">Cell division</keyword>
<evidence type="ECO:0000256" key="2">
    <source>
        <dbReference type="ARBA" id="ARBA00005898"/>
    </source>
</evidence>
<dbReference type="SUPFAM" id="SSF63418">
    <property type="entry name" value="MurE/MurF N-terminal domain"/>
    <property type="match status" value="1"/>
</dbReference>
<dbReference type="NCBIfam" id="NF001126">
    <property type="entry name" value="PRK00139.1-4"/>
    <property type="match status" value="1"/>
</dbReference>
<dbReference type="CDD" id="cd01983">
    <property type="entry name" value="SIMIBI"/>
    <property type="match status" value="1"/>
</dbReference>
<dbReference type="HAMAP" id="MF_00208">
    <property type="entry name" value="MurE"/>
    <property type="match status" value="1"/>
</dbReference>
<dbReference type="OrthoDB" id="9800958at2"/>
<keyword evidence="6 8" id="KW-0131">Cell cycle</keyword>
<evidence type="ECO:0000256" key="3">
    <source>
        <dbReference type="ARBA" id="ARBA00022618"/>
    </source>
</evidence>
<dbReference type="GO" id="GO:0071555">
    <property type="term" value="P:cell wall organization"/>
    <property type="evidence" value="ECO:0007669"/>
    <property type="project" value="UniProtKB-KW"/>
</dbReference>
<feature type="modified residue" description="N6-carboxylysine" evidence="8">
    <location>
        <position position="221"/>
    </location>
</feature>
<dbReference type="Gene3D" id="3.40.1390.10">
    <property type="entry name" value="MurE/MurF, N-terminal domain"/>
    <property type="match status" value="1"/>
</dbReference>
<dbReference type="STRING" id="999415.HMPREF9943_01331"/>
<feature type="domain" description="Mur ligase N-terminal catalytic" evidence="10">
    <location>
        <begin position="23"/>
        <end position="94"/>
    </location>
</feature>
<comment type="function">
    <text evidence="8">Catalyzes the addition of an amino acid to the nucleotide precursor UDP-N-acetylmuramoyl-L-alanyl-D-glutamate (UMAG) in the biosynthesis of bacterial cell-wall peptidoglycan.</text>
</comment>
<feature type="binding site" evidence="8">
    <location>
        <position position="187"/>
    </location>
    <ligand>
        <name>UDP-N-acetyl-alpha-D-muramoyl-L-alanyl-D-glutamate</name>
        <dbReference type="ChEBI" id="CHEBI:83900"/>
    </ligand>
</feature>
<dbReference type="Pfam" id="PF01225">
    <property type="entry name" value="Mur_ligase"/>
    <property type="match status" value="1"/>
</dbReference>
<evidence type="ECO:0000256" key="6">
    <source>
        <dbReference type="ARBA" id="ARBA00023306"/>
    </source>
</evidence>
<comment type="PTM">
    <text evidence="8">Carboxylation is probably crucial for Mg(2+) binding and, consequently, for the gamma-phosphate positioning of ATP.</text>
</comment>
<comment type="cofactor">
    <cofactor evidence="8">
        <name>Mg(2+)</name>
        <dbReference type="ChEBI" id="CHEBI:18420"/>
    </cofactor>
</comment>
<dbReference type="PANTHER" id="PTHR23135">
    <property type="entry name" value="MUR LIGASE FAMILY MEMBER"/>
    <property type="match status" value="1"/>
</dbReference>
<evidence type="ECO:0000256" key="8">
    <source>
        <dbReference type="HAMAP-Rule" id="MF_00208"/>
    </source>
</evidence>
<dbReference type="Pfam" id="PF08245">
    <property type="entry name" value="Mur_ligase_M"/>
    <property type="match status" value="1"/>
</dbReference>
<dbReference type="InterPro" id="IPR036565">
    <property type="entry name" value="Mur-like_cat_sf"/>
</dbReference>
<accession>M2Q0F0</accession>
<dbReference type="SUPFAM" id="SSF53244">
    <property type="entry name" value="MurD-like peptide ligases, peptide-binding domain"/>
    <property type="match status" value="1"/>
</dbReference>
<keyword evidence="8" id="KW-0067">ATP-binding</keyword>
<dbReference type="eggNOG" id="COG0769">
    <property type="taxonomic scope" value="Bacteria"/>
</dbReference>
<dbReference type="GO" id="GO:0051301">
    <property type="term" value="P:cell division"/>
    <property type="evidence" value="ECO:0007669"/>
    <property type="project" value="UniProtKB-KW"/>
</dbReference>
<dbReference type="Gene3D" id="3.40.1190.10">
    <property type="entry name" value="Mur-like, catalytic domain"/>
    <property type="match status" value="1"/>
</dbReference>
<feature type="binding site" evidence="8">
    <location>
        <position position="30"/>
    </location>
    <ligand>
        <name>UDP-N-acetyl-alpha-D-muramoyl-L-alanyl-D-glutamate</name>
        <dbReference type="ChEBI" id="CHEBI:83900"/>
    </ligand>
</feature>
<keyword evidence="8" id="KW-0547">Nucleotide-binding</keyword>
<keyword evidence="8" id="KW-0460">Magnesium</keyword>
<dbReference type="InterPro" id="IPR000713">
    <property type="entry name" value="Mur_ligase_N"/>
</dbReference>
<keyword evidence="5 8" id="KW-0573">Peptidoglycan synthesis</keyword>
<dbReference type="AlphaFoldDB" id="M2Q0F0"/>
<dbReference type="GO" id="GO:0005524">
    <property type="term" value="F:ATP binding"/>
    <property type="evidence" value="ECO:0007669"/>
    <property type="project" value="UniProtKB-UniRule"/>
</dbReference>
<sequence length="490" mass="55520">MRLTEILKNIDYQLLQGNLDHKIEALIYDSRKAVKNTVFIAMDGVYADGHQFINDAVEQGCQVIVLEKDICMQKGITYIKVSDTRSALAHMSCSFFSHPSHELTVIGVTGTVGKTTSALMIYSILKEAGKKVGVIGTNGVYINDFYEETHNTTPESYELNRIMRLMRFHNCDYCVMEVSSQAFKMHRVDGIDFDYGIFTNLSPDHIGPNEHASFEEYRDCKKQLFQLCKIGLFNLDDSHASEMMNQAACQIYTYSTLKEADLYAQHINLYQEPGHMGIRFETGGLLKDFYTLDMPGRFNVYNALVSLFICSQIGIDHADIKRALAHVHIAGRGEVIHVSDDYTVIIDYAHNGAAFESILNTVEEYKPNRVICVYGMPGKRSKVRRIESGEAIARHHAYAVLTADDPRDEKVSDIALEIIHAMGHLSNDHYTVVENRKEAIYYALDHALKNDVILILGKGHETHMVLENEVKVHYSDKESVESYRKDHKNA</sequence>
<dbReference type="Pfam" id="PF02875">
    <property type="entry name" value="Mur_ligase_C"/>
    <property type="match status" value="1"/>
</dbReference>
<dbReference type="InterPro" id="IPR005761">
    <property type="entry name" value="UDP-N-AcMur-Glu-dNH2Pim_ligase"/>
</dbReference>
<evidence type="ECO:0000256" key="9">
    <source>
        <dbReference type="RuleBase" id="RU004135"/>
    </source>
</evidence>
<dbReference type="RefSeq" id="WP_004803319.1">
    <property type="nucleotide sequence ID" value="NZ_AUGJ01000013.1"/>
</dbReference>
<keyword evidence="4 8" id="KW-0133">Cell shape</keyword>
<evidence type="ECO:0000313" key="13">
    <source>
        <dbReference type="EMBL" id="EMD16405.1"/>
    </source>
</evidence>
<comment type="subcellular location">
    <subcellularLocation>
        <location evidence="8 9">Cytoplasm</location>
    </subcellularLocation>
</comment>
<dbReference type="Proteomes" id="UP000011758">
    <property type="component" value="Unassembled WGS sequence"/>
</dbReference>
<dbReference type="SUPFAM" id="SSF53623">
    <property type="entry name" value="MurD-like peptide ligases, catalytic domain"/>
    <property type="match status" value="1"/>
</dbReference>
<evidence type="ECO:0000256" key="7">
    <source>
        <dbReference type="ARBA" id="ARBA00023316"/>
    </source>
</evidence>
<gene>
    <name evidence="8" type="primary">murE</name>
    <name evidence="13" type="ORF">HMPREF9943_01331</name>
</gene>
<dbReference type="GO" id="GO:0005737">
    <property type="term" value="C:cytoplasm"/>
    <property type="evidence" value="ECO:0007669"/>
    <property type="project" value="UniProtKB-SubCell"/>
</dbReference>
<dbReference type="PANTHER" id="PTHR23135:SF4">
    <property type="entry name" value="UDP-N-ACETYLMURAMOYL-L-ALANYL-D-GLUTAMATE--2,6-DIAMINOPIMELATE LIGASE MURE HOMOLOG, CHLOROPLASTIC"/>
    <property type="match status" value="1"/>
</dbReference>
<evidence type="ECO:0000259" key="12">
    <source>
        <dbReference type="Pfam" id="PF08245"/>
    </source>
</evidence>
<keyword evidence="7 8" id="KW-0961">Cell wall biogenesis/degradation</keyword>
<feature type="binding site" evidence="8">
    <location>
        <position position="151"/>
    </location>
    <ligand>
        <name>UDP-N-acetyl-alpha-D-muramoyl-L-alanyl-D-glutamate</name>
        <dbReference type="ChEBI" id="CHEBI:83900"/>
    </ligand>
</feature>
<feature type="domain" description="Mur ligase central" evidence="12">
    <location>
        <begin position="108"/>
        <end position="309"/>
    </location>
</feature>
<keyword evidence="8" id="KW-0436">Ligase</keyword>
<evidence type="ECO:0000256" key="5">
    <source>
        <dbReference type="ARBA" id="ARBA00022984"/>
    </source>
</evidence>
<dbReference type="InterPro" id="IPR013221">
    <property type="entry name" value="Mur_ligase_cen"/>
</dbReference>
<keyword evidence="14" id="KW-1185">Reference proteome</keyword>
<feature type="binding site" evidence="8">
    <location>
        <begin position="152"/>
        <end position="153"/>
    </location>
    <ligand>
        <name>UDP-N-acetyl-alpha-D-muramoyl-L-alanyl-D-glutamate</name>
        <dbReference type="ChEBI" id="CHEBI:83900"/>
    </ligand>
</feature>
<keyword evidence="8" id="KW-0963">Cytoplasm</keyword>
<dbReference type="UniPathway" id="UPA00219"/>
<protein>
    <recommendedName>
        <fullName evidence="8">UDP-N-acetylmuramyl-tripeptide synthetase</fullName>
        <ecNumber evidence="8">6.3.2.-</ecNumber>
    </recommendedName>
    <alternativeName>
        <fullName evidence="8">UDP-MurNAc-tripeptide synthetase</fullName>
    </alternativeName>
</protein>
<comment type="pathway">
    <text evidence="1 8 9">Cell wall biogenesis; peptidoglycan biosynthesis.</text>
</comment>
<dbReference type="InterPro" id="IPR004101">
    <property type="entry name" value="Mur_ligase_C"/>
</dbReference>
<comment type="similarity">
    <text evidence="2 8">Belongs to the MurCDEF family. MurE subfamily.</text>
</comment>